<feature type="signal peptide" evidence="1">
    <location>
        <begin position="1"/>
        <end position="19"/>
    </location>
</feature>
<dbReference type="Pfam" id="PF00497">
    <property type="entry name" value="SBP_bac_3"/>
    <property type="match status" value="1"/>
</dbReference>
<dbReference type="InterPro" id="IPR001638">
    <property type="entry name" value="Solute-binding_3/MltF_N"/>
</dbReference>
<comment type="caution">
    <text evidence="3">The sequence shown here is derived from an EMBL/GenBank/DDBJ whole genome shotgun (WGS) entry which is preliminary data.</text>
</comment>
<dbReference type="RefSeq" id="WP_102794879.1">
    <property type="nucleotide sequence ID" value="NZ_BAAAEI010000006.1"/>
</dbReference>
<dbReference type="PANTHER" id="PTHR38834">
    <property type="entry name" value="PERIPLASMIC SUBSTRATE BINDING PROTEIN FAMILY 3"/>
    <property type="match status" value="1"/>
</dbReference>
<dbReference type="Gene3D" id="3.40.190.10">
    <property type="entry name" value="Periplasmic binding protein-like II"/>
    <property type="match status" value="2"/>
</dbReference>
<evidence type="ECO:0000313" key="3">
    <source>
        <dbReference type="EMBL" id="GAA0350017.1"/>
    </source>
</evidence>
<dbReference type="SUPFAM" id="SSF53850">
    <property type="entry name" value="Periplasmic binding protein-like II"/>
    <property type="match status" value="1"/>
</dbReference>
<sequence>MFVRMFCLLSLATTGSLWAAPAQIKVYTEHFPPYQFMHKDKVVGINAELVMSVCQAAKVHCELELLPWKRSLQLTQSQPMSGLISTARNPQREEQFKWVGPLVNSTSYLYKLKHRTDIELTDLHDAARFTIGIQPNDIYESILLRHGFTKGKNLLNVSYKNADMQLFVQGKLDLIIGSPLTLFYQVEPTGFALDDLVETIEFPLGAIGNYMALNKAFPVDLQQRLQEQVDKSRASGEIDNLIRKYHKPANAQ</sequence>
<reference evidence="3 4" key="1">
    <citation type="journal article" date="2019" name="Int. J. Syst. Evol. Microbiol.">
        <title>The Global Catalogue of Microorganisms (GCM) 10K type strain sequencing project: providing services to taxonomists for standard genome sequencing and annotation.</title>
        <authorList>
            <consortium name="The Broad Institute Genomics Platform"/>
            <consortium name="The Broad Institute Genome Sequencing Center for Infectious Disease"/>
            <person name="Wu L."/>
            <person name="Ma J."/>
        </authorList>
    </citation>
    <scope>NUCLEOTIDE SEQUENCE [LARGE SCALE GENOMIC DNA]</scope>
    <source>
        <strain evidence="3 4">JCM 13378</strain>
    </source>
</reference>
<organism evidence="3 4">
    <name type="scientific">Bowmanella denitrificans</name>
    <dbReference type="NCBI Taxonomy" id="366582"/>
    <lineage>
        <taxon>Bacteria</taxon>
        <taxon>Pseudomonadati</taxon>
        <taxon>Pseudomonadota</taxon>
        <taxon>Gammaproteobacteria</taxon>
        <taxon>Alteromonadales</taxon>
        <taxon>Alteromonadaceae</taxon>
        <taxon>Bowmanella</taxon>
    </lineage>
</organism>
<gene>
    <name evidence="3" type="ORF">GCM10009092_13020</name>
</gene>
<dbReference type="Proteomes" id="UP001501757">
    <property type="component" value="Unassembled WGS sequence"/>
</dbReference>
<feature type="chain" id="PRO_5047199209" evidence="1">
    <location>
        <begin position="20"/>
        <end position="252"/>
    </location>
</feature>
<evidence type="ECO:0000313" key="4">
    <source>
        <dbReference type="Proteomes" id="UP001501757"/>
    </source>
</evidence>
<dbReference type="EMBL" id="BAAAEI010000006">
    <property type="protein sequence ID" value="GAA0350017.1"/>
    <property type="molecule type" value="Genomic_DNA"/>
</dbReference>
<evidence type="ECO:0000256" key="1">
    <source>
        <dbReference type="SAM" id="SignalP"/>
    </source>
</evidence>
<proteinExistence type="predicted"/>
<protein>
    <submittedName>
        <fullName evidence="3">ABC transporter substrate-binding protein</fullName>
    </submittedName>
</protein>
<accession>A0ABN0WY48</accession>
<feature type="domain" description="Solute-binding protein family 3/N-terminal" evidence="2">
    <location>
        <begin position="28"/>
        <end position="246"/>
    </location>
</feature>
<keyword evidence="1" id="KW-0732">Signal</keyword>
<evidence type="ECO:0000259" key="2">
    <source>
        <dbReference type="Pfam" id="PF00497"/>
    </source>
</evidence>
<dbReference type="PANTHER" id="PTHR38834:SF3">
    <property type="entry name" value="SOLUTE-BINDING PROTEIN FAMILY 3_N-TERMINAL DOMAIN-CONTAINING PROTEIN"/>
    <property type="match status" value="1"/>
</dbReference>
<name>A0ABN0WY48_9ALTE</name>
<keyword evidence="4" id="KW-1185">Reference proteome</keyword>